<proteinExistence type="predicted"/>
<dbReference type="GO" id="GO:1990165">
    <property type="term" value="F:single-strand break-containing DNA binding"/>
    <property type="evidence" value="ECO:0007669"/>
    <property type="project" value="TreeGrafter"/>
</dbReference>
<dbReference type="Pfam" id="PF16278">
    <property type="entry name" value="zf-C2HE"/>
    <property type="match status" value="1"/>
</dbReference>
<dbReference type="GO" id="GO:0030983">
    <property type="term" value="F:mismatched DNA binding"/>
    <property type="evidence" value="ECO:0007669"/>
    <property type="project" value="TreeGrafter"/>
</dbReference>
<comment type="caution">
    <text evidence="5">The sequence shown here is derived from an EMBL/GenBank/DDBJ whole genome shotgun (WGS) entry which is preliminary data.</text>
</comment>
<feature type="coiled-coil region" evidence="2">
    <location>
        <begin position="99"/>
        <end position="126"/>
    </location>
</feature>
<dbReference type="Proteomes" id="UP000193642">
    <property type="component" value="Unassembled WGS sequence"/>
</dbReference>
<dbReference type="GO" id="GO:0003697">
    <property type="term" value="F:single-stranded DNA binding"/>
    <property type="evidence" value="ECO:0007669"/>
    <property type="project" value="TreeGrafter"/>
</dbReference>
<dbReference type="GO" id="GO:0005634">
    <property type="term" value="C:nucleus"/>
    <property type="evidence" value="ECO:0007669"/>
    <property type="project" value="TreeGrafter"/>
</dbReference>
<dbReference type="PROSITE" id="PS00028">
    <property type="entry name" value="ZINC_FINGER_C2H2_1"/>
    <property type="match status" value="1"/>
</dbReference>
<accession>A0A1Y2BPN8</accession>
<dbReference type="OrthoDB" id="3512845at2759"/>
<dbReference type="SUPFAM" id="SSF54197">
    <property type="entry name" value="HIT-like"/>
    <property type="match status" value="1"/>
</dbReference>
<dbReference type="Gene3D" id="3.30.428.10">
    <property type="entry name" value="HIT-like"/>
    <property type="match status" value="1"/>
</dbReference>
<dbReference type="InterPro" id="IPR032566">
    <property type="entry name" value="Znf-C2HE"/>
</dbReference>
<feature type="domain" description="C2H2-type" evidence="4">
    <location>
        <begin position="199"/>
        <end position="219"/>
    </location>
</feature>
<dbReference type="GO" id="GO:0000012">
    <property type="term" value="P:single strand break repair"/>
    <property type="evidence" value="ECO:0007669"/>
    <property type="project" value="TreeGrafter"/>
</dbReference>
<keyword evidence="6" id="KW-1185">Reference proteome</keyword>
<gene>
    <name evidence="5" type="ORF">BCR33DRAFT_721927</name>
</gene>
<dbReference type="FunFam" id="3.30.428.10:FF:000004">
    <property type="entry name" value="aprataxin isoform X2"/>
    <property type="match status" value="1"/>
</dbReference>
<evidence type="ECO:0000256" key="1">
    <source>
        <dbReference type="ARBA" id="ARBA00022801"/>
    </source>
</evidence>
<evidence type="ECO:0000256" key="3">
    <source>
        <dbReference type="SAM" id="MobiDB-lite"/>
    </source>
</evidence>
<evidence type="ECO:0000256" key="2">
    <source>
        <dbReference type="SAM" id="Coils"/>
    </source>
</evidence>
<dbReference type="PANTHER" id="PTHR12486">
    <property type="entry name" value="APRATAXIN-RELATED"/>
    <property type="match status" value="1"/>
</dbReference>
<dbReference type="EMBL" id="MCGO01000054">
    <property type="protein sequence ID" value="ORY36711.1"/>
    <property type="molecule type" value="Genomic_DNA"/>
</dbReference>
<keyword evidence="1" id="KW-0378">Hydrolase</keyword>
<organism evidence="5 6">
    <name type="scientific">Rhizoclosmatium globosum</name>
    <dbReference type="NCBI Taxonomy" id="329046"/>
    <lineage>
        <taxon>Eukaryota</taxon>
        <taxon>Fungi</taxon>
        <taxon>Fungi incertae sedis</taxon>
        <taxon>Chytridiomycota</taxon>
        <taxon>Chytridiomycota incertae sedis</taxon>
        <taxon>Chytridiomycetes</taxon>
        <taxon>Chytridiales</taxon>
        <taxon>Chytriomycetaceae</taxon>
        <taxon>Rhizoclosmatium</taxon>
    </lineage>
</organism>
<evidence type="ECO:0000313" key="6">
    <source>
        <dbReference type="Proteomes" id="UP000193642"/>
    </source>
</evidence>
<dbReference type="PANTHER" id="PTHR12486:SF4">
    <property type="entry name" value="APRATAXIN"/>
    <property type="match status" value="1"/>
</dbReference>
<dbReference type="InterPro" id="IPR036265">
    <property type="entry name" value="HIT-like_sf"/>
</dbReference>
<keyword evidence="2" id="KW-0175">Coiled coil</keyword>
<dbReference type="Pfam" id="PF11969">
    <property type="entry name" value="DcpS_C"/>
    <property type="match status" value="1"/>
</dbReference>
<protein>
    <submittedName>
        <fullName evidence="5">HIT-like protein</fullName>
    </submittedName>
</protein>
<dbReference type="GO" id="GO:0003725">
    <property type="term" value="F:double-stranded RNA binding"/>
    <property type="evidence" value="ECO:0007669"/>
    <property type="project" value="TreeGrafter"/>
</dbReference>
<evidence type="ECO:0000313" key="5">
    <source>
        <dbReference type="EMBL" id="ORY36711.1"/>
    </source>
</evidence>
<reference evidence="5 6" key="1">
    <citation type="submission" date="2016-07" db="EMBL/GenBank/DDBJ databases">
        <title>Pervasive Adenine N6-methylation of Active Genes in Fungi.</title>
        <authorList>
            <consortium name="DOE Joint Genome Institute"/>
            <person name="Mondo S.J."/>
            <person name="Dannebaum R.O."/>
            <person name="Kuo R.C."/>
            <person name="Labutti K."/>
            <person name="Haridas S."/>
            <person name="Kuo A."/>
            <person name="Salamov A."/>
            <person name="Ahrendt S.R."/>
            <person name="Lipzen A."/>
            <person name="Sullivan W."/>
            <person name="Andreopoulos W.B."/>
            <person name="Clum A."/>
            <person name="Lindquist E."/>
            <person name="Daum C."/>
            <person name="Ramamoorthy G.K."/>
            <person name="Gryganskyi A."/>
            <person name="Culley D."/>
            <person name="Magnuson J.K."/>
            <person name="James T.Y."/>
            <person name="O'Malley M.A."/>
            <person name="Stajich J.E."/>
            <person name="Spatafora J.W."/>
            <person name="Visel A."/>
            <person name="Grigoriev I.V."/>
        </authorList>
    </citation>
    <scope>NUCLEOTIDE SEQUENCE [LARGE SCALE GENOMIC DNA]</scope>
    <source>
        <strain evidence="5 6">JEL800</strain>
    </source>
</reference>
<dbReference type="GO" id="GO:0033699">
    <property type="term" value="F:DNA 5'-adenosine monophosphate hydrolase activity"/>
    <property type="evidence" value="ECO:0007669"/>
    <property type="project" value="TreeGrafter"/>
</dbReference>
<feature type="region of interest" description="Disordered" evidence="3">
    <location>
        <begin position="1"/>
        <end position="50"/>
    </location>
</feature>
<sequence length="226" mass="25760">MDVNWKMPPKAIHPFFKSTRTPPVPSSPSSNTKTEPSHQKKPKPSTKTQAQTQWQNVLSQYLTSPESFTSAVVVKATEKVVVINDAFPKAKLHFLLLPRMKDLEMLEMLKRTVEELRNNHPDATLRAGFHAIPSMAHLHLHLISDDFISPALKNKKHWNSFTTPFFVPLDKVIDEVTRNGCIKVDKEANEWLLKGPLVCHKCQQTLKNIPDLKRHLEIHVESVKNG</sequence>
<name>A0A1Y2BPN8_9FUNG</name>
<dbReference type="AlphaFoldDB" id="A0A1Y2BPN8"/>
<dbReference type="InterPro" id="IPR013087">
    <property type="entry name" value="Znf_C2H2_type"/>
</dbReference>
<dbReference type="STRING" id="329046.A0A1Y2BPN8"/>
<evidence type="ECO:0000259" key="4">
    <source>
        <dbReference type="PROSITE" id="PS00028"/>
    </source>
</evidence>